<feature type="compositionally biased region" description="Polar residues" evidence="1">
    <location>
        <begin position="249"/>
        <end position="271"/>
    </location>
</feature>
<comment type="caution">
    <text evidence="2">The sequence shown here is derived from an EMBL/GenBank/DDBJ whole genome shotgun (WGS) entry which is preliminary data.</text>
</comment>
<organism evidence="2 3">
    <name type="scientific">[Candida] railenensis</name>
    <dbReference type="NCBI Taxonomy" id="45579"/>
    <lineage>
        <taxon>Eukaryota</taxon>
        <taxon>Fungi</taxon>
        <taxon>Dikarya</taxon>
        <taxon>Ascomycota</taxon>
        <taxon>Saccharomycotina</taxon>
        <taxon>Pichiomycetes</taxon>
        <taxon>Debaryomycetaceae</taxon>
        <taxon>Kurtzmaniella</taxon>
    </lineage>
</organism>
<proteinExistence type="predicted"/>
<feature type="region of interest" description="Disordered" evidence="1">
    <location>
        <begin position="148"/>
        <end position="179"/>
    </location>
</feature>
<evidence type="ECO:0000313" key="2">
    <source>
        <dbReference type="EMBL" id="CAH2351741.1"/>
    </source>
</evidence>
<sequence>MSLLERVSPLHSPSSKSNCSRGYFQVPNKSNGVDSLSESAISNVVNDSDLDTERSFYNRRNKYPFTSDERTKSPSSSQILKDDSYLQGYINKKDMNRKVLRGRSYFPAFEKLQKDQFYSQYIRQQNNKSSPSGDKFDIQERYQQQKIIIENKSQKERADSLADDQKNESSNNNWQSRSPHVQILTPKLHSDEAQEQQQDESQIQIIPIISSSINLPRDFIDCSIDHLITLISRMLKSLIVLNDSNVPTSISSPQSETDAGSNNGNNRSSVLTRYHSRTPPSISIPTYLSRLTKFNNFTTATLLTTIYYIDLLSHHYQPFFTLNSWTVHRFLLVGTMLSQKSMEDFFYTNDHYAKVGGVAVSELNCLELDFLSRVDWKCIPAKHLENGKSSIKYAKDVLDLYYAQLIQLMGKNVSKDDHNYFEAGTQNESDVNSGQKGTMETSDSQIEINGQDAVSEDEEIGEREEEGEEDEGEDDEGDDYDNYDSDEEIEYQRSPEAFPASASRKGSSTEEAASAATLGISYSNKFDVFGYSIDGSSSPHLKRRFSIQSED</sequence>
<feature type="compositionally biased region" description="Polar residues" evidence="1">
    <location>
        <begin position="11"/>
        <end position="20"/>
    </location>
</feature>
<dbReference type="Proteomes" id="UP000837801">
    <property type="component" value="Unassembled WGS sequence"/>
</dbReference>
<feature type="compositionally biased region" description="Polar residues" evidence="1">
    <location>
        <begin position="168"/>
        <end position="179"/>
    </location>
</feature>
<feature type="compositionally biased region" description="Polar residues" evidence="1">
    <location>
        <begin position="424"/>
        <end position="448"/>
    </location>
</feature>
<feature type="region of interest" description="Disordered" evidence="1">
    <location>
        <begin position="419"/>
        <end position="514"/>
    </location>
</feature>
<dbReference type="CDD" id="cd20558">
    <property type="entry name" value="CYCLIN_ScPCL7-like"/>
    <property type="match status" value="1"/>
</dbReference>
<accession>A0A9P0VXR2</accession>
<dbReference type="SUPFAM" id="SSF47954">
    <property type="entry name" value="Cyclin-like"/>
    <property type="match status" value="1"/>
</dbReference>
<dbReference type="InterPro" id="IPR036915">
    <property type="entry name" value="Cyclin-like_sf"/>
</dbReference>
<dbReference type="GO" id="GO:0005634">
    <property type="term" value="C:nucleus"/>
    <property type="evidence" value="ECO:0007669"/>
    <property type="project" value="TreeGrafter"/>
</dbReference>
<name>A0A9P0VXR2_9ASCO</name>
<evidence type="ECO:0000256" key="1">
    <source>
        <dbReference type="SAM" id="MobiDB-lite"/>
    </source>
</evidence>
<dbReference type="OrthoDB" id="337735at2759"/>
<dbReference type="AlphaFoldDB" id="A0A9P0VXR2"/>
<dbReference type="InterPro" id="IPR013922">
    <property type="entry name" value="Cyclin_PHO80-like"/>
</dbReference>
<dbReference type="GO" id="GO:0000307">
    <property type="term" value="C:cyclin-dependent protein kinase holoenzyme complex"/>
    <property type="evidence" value="ECO:0007669"/>
    <property type="project" value="TreeGrafter"/>
</dbReference>
<dbReference type="PANTHER" id="PTHR15615">
    <property type="match status" value="1"/>
</dbReference>
<gene>
    <name evidence="2" type="ORF">CLIB1423_04S04896</name>
</gene>
<evidence type="ECO:0000313" key="3">
    <source>
        <dbReference type="Proteomes" id="UP000837801"/>
    </source>
</evidence>
<dbReference type="Pfam" id="PF08613">
    <property type="entry name" value="Cyclin"/>
    <property type="match status" value="1"/>
</dbReference>
<reference evidence="2" key="1">
    <citation type="submission" date="2022-03" db="EMBL/GenBank/DDBJ databases">
        <authorList>
            <person name="Legras J.-L."/>
            <person name="Devillers H."/>
            <person name="Grondin C."/>
        </authorList>
    </citation>
    <scope>NUCLEOTIDE SEQUENCE</scope>
    <source>
        <strain evidence="2">CLIB 1423</strain>
    </source>
</reference>
<feature type="compositionally biased region" description="Basic and acidic residues" evidence="1">
    <location>
        <begin position="152"/>
        <end position="167"/>
    </location>
</feature>
<dbReference type="GO" id="GO:0016538">
    <property type="term" value="F:cyclin-dependent protein serine/threonine kinase regulator activity"/>
    <property type="evidence" value="ECO:0007669"/>
    <property type="project" value="TreeGrafter"/>
</dbReference>
<dbReference type="EMBL" id="CAKXYY010000004">
    <property type="protein sequence ID" value="CAH2351741.1"/>
    <property type="molecule type" value="Genomic_DNA"/>
</dbReference>
<feature type="compositionally biased region" description="Acidic residues" evidence="1">
    <location>
        <begin position="454"/>
        <end position="489"/>
    </location>
</feature>
<keyword evidence="3" id="KW-1185">Reference proteome</keyword>
<dbReference type="PANTHER" id="PTHR15615:SF117">
    <property type="entry name" value="PHO85 CYCLIN PHO80"/>
    <property type="match status" value="1"/>
</dbReference>
<dbReference type="GO" id="GO:0019901">
    <property type="term" value="F:protein kinase binding"/>
    <property type="evidence" value="ECO:0007669"/>
    <property type="project" value="InterPro"/>
</dbReference>
<protein>
    <submittedName>
        <fullName evidence="2">Uncharacterized protein</fullName>
    </submittedName>
</protein>
<dbReference type="Gene3D" id="1.10.472.10">
    <property type="entry name" value="Cyclin-like"/>
    <property type="match status" value="1"/>
</dbReference>
<feature type="region of interest" description="Disordered" evidence="1">
    <location>
        <begin position="1"/>
        <end position="22"/>
    </location>
</feature>
<feature type="region of interest" description="Disordered" evidence="1">
    <location>
        <begin position="249"/>
        <end position="273"/>
    </location>
</feature>